<keyword evidence="1" id="KW-1185">Reference proteome</keyword>
<name>A0A915L8Q0_ROMCU</name>
<reference evidence="2" key="1">
    <citation type="submission" date="2022-11" db="UniProtKB">
        <authorList>
            <consortium name="WormBaseParasite"/>
        </authorList>
    </citation>
    <scope>IDENTIFICATION</scope>
</reference>
<evidence type="ECO:0000313" key="2">
    <source>
        <dbReference type="WBParaSite" id="nRc.2.0.1.t46828-RA"/>
    </source>
</evidence>
<dbReference type="WBParaSite" id="nRc.2.0.1.t46828-RA">
    <property type="protein sequence ID" value="nRc.2.0.1.t46828-RA"/>
    <property type="gene ID" value="nRc.2.0.1.g46828"/>
</dbReference>
<proteinExistence type="predicted"/>
<dbReference type="Proteomes" id="UP000887565">
    <property type="component" value="Unplaced"/>
</dbReference>
<dbReference type="AlphaFoldDB" id="A0A915L8Q0"/>
<organism evidence="1 2">
    <name type="scientific">Romanomermis culicivorax</name>
    <name type="common">Nematode worm</name>
    <dbReference type="NCBI Taxonomy" id="13658"/>
    <lineage>
        <taxon>Eukaryota</taxon>
        <taxon>Metazoa</taxon>
        <taxon>Ecdysozoa</taxon>
        <taxon>Nematoda</taxon>
        <taxon>Enoplea</taxon>
        <taxon>Dorylaimia</taxon>
        <taxon>Mermithida</taxon>
        <taxon>Mermithoidea</taxon>
        <taxon>Mermithidae</taxon>
        <taxon>Romanomermis</taxon>
    </lineage>
</organism>
<protein>
    <submittedName>
        <fullName evidence="2">Mannosyltransferase</fullName>
    </submittedName>
</protein>
<evidence type="ECO:0000313" key="1">
    <source>
        <dbReference type="Proteomes" id="UP000887565"/>
    </source>
</evidence>
<sequence length="76" mass="8212">ISSAALPLKIILNALSLFLTSYSIHYQYFPLFPAAFGVNVALGWTTFVAHGVTNHKALALACLALRLGLDLNPIKE</sequence>
<accession>A0A915L8Q0</accession>